<dbReference type="Proteomes" id="UP000522081">
    <property type="component" value="Unassembled WGS sequence"/>
</dbReference>
<keyword evidence="3" id="KW-0732">Signal</keyword>
<feature type="chain" id="PRO_5031458632" description="Secreted protein" evidence="3">
    <location>
        <begin position="28"/>
        <end position="185"/>
    </location>
</feature>
<dbReference type="RefSeq" id="WP_244959012.1">
    <property type="nucleotide sequence ID" value="NZ_JACBZF010000002.1"/>
</dbReference>
<proteinExistence type="predicted"/>
<sequence>MKNFVSRPAVAIAAAAALSLTATPAMARGYGDWHRYRHHHDRGIDGGDVLAGVLIIGGIAAIAAAASKSSRDRNERDYPGRPPRPGEDDWRDYGDDRDDRDRDDDYARGATSRSLDAAADACVFEVERGEIRIESIDSVERTRVGYDNVDGWDVAGRLEDGRAFACTVDTDMRIRRASVDGRAVY</sequence>
<feature type="compositionally biased region" description="Basic and acidic residues" evidence="1">
    <location>
        <begin position="70"/>
        <end position="107"/>
    </location>
</feature>
<feature type="transmembrane region" description="Helical" evidence="2">
    <location>
        <begin position="43"/>
        <end position="66"/>
    </location>
</feature>
<evidence type="ECO:0000256" key="2">
    <source>
        <dbReference type="SAM" id="Phobius"/>
    </source>
</evidence>
<gene>
    <name evidence="4" type="ORF">FHS75_001655</name>
</gene>
<keyword evidence="2" id="KW-0812">Transmembrane</keyword>
<keyword evidence="2" id="KW-0472">Membrane</keyword>
<evidence type="ECO:0000256" key="1">
    <source>
        <dbReference type="SAM" id="MobiDB-lite"/>
    </source>
</evidence>
<feature type="region of interest" description="Disordered" evidence="1">
    <location>
        <begin position="70"/>
        <end position="108"/>
    </location>
</feature>
<keyword evidence="2" id="KW-1133">Transmembrane helix</keyword>
<organism evidence="4 5">
    <name type="scientific">Novosphingobium marinum</name>
    <dbReference type="NCBI Taxonomy" id="1514948"/>
    <lineage>
        <taxon>Bacteria</taxon>
        <taxon>Pseudomonadati</taxon>
        <taxon>Pseudomonadota</taxon>
        <taxon>Alphaproteobacteria</taxon>
        <taxon>Sphingomonadales</taxon>
        <taxon>Sphingomonadaceae</taxon>
        <taxon>Novosphingobium</taxon>
    </lineage>
</organism>
<name>A0A7Y9XVE9_9SPHN</name>
<protein>
    <recommendedName>
        <fullName evidence="6">Secreted protein</fullName>
    </recommendedName>
</protein>
<comment type="caution">
    <text evidence="4">The sequence shown here is derived from an EMBL/GenBank/DDBJ whole genome shotgun (WGS) entry which is preliminary data.</text>
</comment>
<evidence type="ECO:0000256" key="3">
    <source>
        <dbReference type="SAM" id="SignalP"/>
    </source>
</evidence>
<dbReference type="EMBL" id="JACBZF010000002">
    <property type="protein sequence ID" value="NYH95336.1"/>
    <property type="molecule type" value="Genomic_DNA"/>
</dbReference>
<accession>A0A7Y9XVE9</accession>
<reference evidence="4 5" key="1">
    <citation type="submission" date="2020-07" db="EMBL/GenBank/DDBJ databases">
        <title>Genomic Encyclopedia of Type Strains, Phase IV (KMG-IV): sequencing the most valuable type-strain genomes for metagenomic binning, comparative biology and taxonomic classification.</title>
        <authorList>
            <person name="Goeker M."/>
        </authorList>
    </citation>
    <scope>NUCLEOTIDE SEQUENCE [LARGE SCALE GENOMIC DNA]</scope>
    <source>
        <strain evidence="4 5">DSM 29043</strain>
    </source>
</reference>
<dbReference type="AlphaFoldDB" id="A0A7Y9XVE9"/>
<keyword evidence="5" id="KW-1185">Reference proteome</keyword>
<evidence type="ECO:0000313" key="4">
    <source>
        <dbReference type="EMBL" id="NYH95336.1"/>
    </source>
</evidence>
<feature type="signal peptide" evidence="3">
    <location>
        <begin position="1"/>
        <end position="27"/>
    </location>
</feature>
<evidence type="ECO:0000313" key="5">
    <source>
        <dbReference type="Proteomes" id="UP000522081"/>
    </source>
</evidence>
<evidence type="ECO:0008006" key="6">
    <source>
        <dbReference type="Google" id="ProtNLM"/>
    </source>
</evidence>